<evidence type="ECO:0000256" key="7">
    <source>
        <dbReference type="PIRSR" id="PIRSR001123-1"/>
    </source>
</evidence>
<feature type="binding site" evidence="8">
    <location>
        <position position="249"/>
    </location>
    <ligand>
        <name>Zn(2+)</name>
        <dbReference type="ChEBI" id="CHEBI:29105"/>
        <label>1</label>
    </ligand>
</feature>
<sequence length="374" mass="40503">MVTLESVKRCKMKYIKLLEDVSNAYGAPGYEDQVIDVVKANKGDFSLQADAMKNLYMNFTDIDPNKPTIMLDSHMDEVGFMVQAIDENGLLLMQALGGWTAASAQSQLFMVRTNDNESYVPAVATSKPIHFMTAEEKAKPVALTDLKLDVGATSREEVINDFGITVGQPVVPATKFQVNEKNGMMIGKAFDNRLGVAATIAVFNELGPEGVKNLPFNLVGAFATQEEVGLRGAKVTTNRIDPQVAIVFEGTPSDDYAKSATLGQGRVKQGPQLRYRDSTYIASDHLNGLFLKASEEAGITIQQAVRDGGGTNAGSIHTTNNGVSVITLGMPTRYAHTHYLISAYQDFQDTVDVTVAFLKGLTAEDLAFTSLQDL</sequence>
<dbReference type="GO" id="GO:0004177">
    <property type="term" value="F:aminopeptidase activity"/>
    <property type="evidence" value="ECO:0007669"/>
    <property type="project" value="UniProtKB-UniRule"/>
</dbReference>
<evidence type="ECO:0000313" key="9">
    <source>
        <dbReference type="EMBL" id="PNL92431.1"/>
    </source>
</evidence>
<keyword evidence="3" id="KW-0645">Protease</keyword>
<evidence type="ECO:0000256" key="2">
    <source>
        <dbReference type="ARBA" id="ARBA00022438"/>
    </source>
</evidence>
<accession>A0A2J9PQT8</accession>
<dbReference type="SUPFAM" id="SSF101821">
    <property type="entry name" value="Aminopeptidase/glucanase lid domain"/>
    <property type="match status" value="1"/>
</dbReference>
<dbReference type="AlphaFoldDB" id="A0A2J9PQT8"/>
<evidence type="ECO:0000256" key="8">
    <source>
        <dbReference type="PIRSR" id="PIRSR001123-2"/>
    </source>
</evidence>
<evidence type="ECO:0000256" key="1">
    <source>
        <dbReference type="ARBA" id="ARBA00006272"/>
    </source>
</evidence>
<dbReference type="Gene3D" id="3.40.630.10">
    <property type="entry name" value="Zn peptidases"/>
    <property type="match status" value="1"/>
</dbReference>
<reference evidence="10" key="1">
    <citation type="submission" date="2017-12" db="EMBL/GenBank/DDBJ databases">
        <title>FDA dAtabase for Regulatory Grade micrObial Sequences (FDA-ARGOS): Supporting development and validation of Infectious Disease Dx tests.</title>
        <authorList>
            <person name="Hoffmann M."/>
            <person name="Allard M."/>
            <person name="Evans P."/>
            <person name="Brown E."/>
            <person name="Tallon L."/>
            <person name="Sadzewicz L."/>
            <person name="Sengamalay N."/>
            <person name="Ott S."/>
            <person name="Godinez A."/>
            <person name="Nagaraj S."/>
            <person name="Vavikolanu K."/>
            <person name="Aluvathingal J."/>
            <person name="Nadendla S."/>
            <person name="Sichtig H."/>
        </authorList>
    </citation>
    <scope>NUCLEOTIDE SEQUENCE [LARGE SCALE GENOMIC DNA]</scope>
    <source>
        <strain evidence="10">FDAARGOS_249</strain>
    </source>
</reference>
<dbReference type="GO" id="GO:0006508">
    <property type="term" value="P:proteolysis"/>
    <property type="evidence" value="ECO:0007669"/>
    <property type="project" value="UniProtKB-KW"/>
</dbReference>
<feature type="binding site" evidence="8">
    <location>
        <position position="74"/>
    </location>
    <ligand>
        <name>Zn(2+)</name>
        <dbReference type="ChEBI" id="CHEBI:29105"/>
        <label>1</label>
    </ligand>
</feature>
<feature type="binding site" evidence="8">
    <location>
        <position position="191"/>
    </location>
    <ligand>
        <name>Zn(2+)</name>
        <dbReference type="ChEBI" id="CHEBI:29105"/>
        <label>1</label>
    </ligand>
</feature>
<dbReference type="PIRSF" id="PIRSF001123">
    <property type="entry name" value="PepA_GA"/>
    <property type="match status" value="1"/>
</dbReference>
<dbReference type="EMBL" id="NBTM02000001">
    <property type="protein sequence ID" value="PNL92431.1"/>
    <property type="molecule type" value="Genomic_DNA"/>
</dbReference>
<dbReference type="Proteomes" id="UP000192813">
    <property type="component" value="Unassembled WGS sequence"/>
</dbReference>
<organism evidence="9 10">
    <name type="scientific">Aerococcus viridans</name>
    <dbReference type="NCBI Taxonomy" id="1377"/>
    <lineage>
        <taxon>Bacteria</taxon>
        <taxon>Bacillati</taxon>
        <taxon>Bacillota</taxon>
        <taxon>Bacilli</taxon>
        <taxon>Lactobacillales</taxon>
        <taxon>Aerococcaceae</taxon>
        <taxon>Aerococcus</taxon>
    </lineage>
</organism>
<comment type="cofactor">
    <cofactor evidence="8">
        <name>a divalent metal cation</name>
        <dbReference type="ChEBI" id="CHEBI:60240"/>
    </cofactor>
    <text evidence="8">Binds 2 divalent metal cations per subunit.</text>
</comment>
<evidence type="ECO:0000313" key="10">
    <source>
        <dbReference type="Proteomes" id="UP000192813"/>
    </source>
</evidence>
<dbReference type="InterPro" id="IPR008007">
    <property type="entry name" value="Peptidase_M42"/>
</dbReference>
<keyword evidence="5" id="KW-0378">Hydrolase</keyword>
<dbReference type="PANTHER" id="PTHR32481">
    <property type="entry name" value="AMINOPEPTIDASE"/>
    <property type="match status" value="1"/>
</dbReference>
<dbReference type="GO" id="GO:0046872">
    <property type="term" value="F:metal ion binding"/>
    <property type="evidence" value="ECO:0007669"/>
    <property type="project" value="UniProtKB-UniRule"/>
</dbReference>
<protein>
    <submittedName>
        <fullName evidence="9">Glutamyl aminopeptidase</fullName>
    </submittedName>
</protein>
<dbReference type="Gene3D" id="2.40.30.40">
    <property type="entry name" value="Peptidase M42, domain 2"/>
    <property type="match status" value="1"/>
</dbReference>
<dbReference type="Pfam" id="PF05343">
    <property type="entry name" value="Peptidase_M42"/>
    <property type="match status" value="1"/>
</dbReference>
<dbReference type="InterPro" id="IPR051464">
    <property type="entry name" value="Peptidase_M42_aminopept"/>
</dbReference>
<proteinExistence type="inferred from homology"/>
<comment type="caution">
    <text evidence="9">The sequence shown here is derived from an EMBL/GenBank/DDBJ whole genome shotgun (WGS) entry which is preliminary data.</text>
</comment>
<feature type="binding site" evidence="8">
    <location>
        <position position="336"/>
    </location>
    <ligand>
        <name>Zn(2+)</name>
        <dbReference type="ChEBI" id="CHEBI:29105"/>
        <label>2</label>
    </ligand>
</feature>
<feature type="binding site" evidence="8">
    <location>
        <position position="227"/>
    </location>
    <ligand>
        <name>Zn(2+)</name>
        <dbReference type="ChEBI" id="CHEBI:29105"/>
        <label>2</label>
    </ligand>
</feature>
<keyword evidence="2 9" id="KW-0031">Aminopeptidase</keyword>
<dbReference type="SUPFAM" id="SSF53187">
    <property type="entry name" value="Zn-dependent exopeptidases"/>
    <property type="match status" value="1"/>
</dbReference>
<gene>
    <name evidence="9" type="ORF">A6J77_004300</name>
</gene>
<evidence type="ECO:0000256" key="5">
    <source>
        <dbReference type="ARBA" id="ARBA00022801"/>
    </source>
</evidence>
<keyword evidence="4 8" id="KW-0479">Metal-binding</keyword>
<dbReference type="InterPro" id="IPR023367">
    <property type="entry name" value="Peptidase_M42_dom2"/>
</dbReference>
<evidence type="ECO:0000256" key="6">
    <source>
        <dbReference type="PIRNR" id="PIRNR001123"/>
    </source>
</evidence>
<comment type="similarity">
    <text evidence="1 6">Belongs to the peptidase M42 family.</text>
</comment>
<name>A0A2J9PQT8_9LACT</name>
<feature type="active site" description="Proton acceptor" evidence="7">
    <location>
        <position position="226"/>
    </location>
</feature>
<evidence type="ECO:0000256" key="4">
    <source>
        <dbReference type="ARBA" id="ARBA00022723"/>
    </source>
</evidence>
<evidence type="ECO:0000256" key="3">
    <source>
        <dbReference type="ARBA" id="ARBA00022670"/>
    </source>
</evidence>
<feature type="binding site" evidence="8">
    <location>
        <position position="191"/>
    </location>
    <ligand>
        <name>Zn(2+)</name>
        <dbReference type="ChEBI" id="CHEBI:29105"/>
        <label>2</label>
    </ligand>
</feature>
<dbReference type="PANTHER" id="PTHR32481:SF0">
    <property type="entry name" value="AMINOPEPTIDASE YPDE-RELATED"/>
    <property type="match status" value="1"/>
</dbReference>